<dbReference type="Proteomes" id="UP000238296">
    <property type="component" value="Unassembled WGS sequence"/>
</dbReference>
<accession>A0A2S8BM18</accession>
<reference evidence="2 3" key="1">
    <citation type="journal article" date="2017" name="Int. J. Syst. Evol. Microbiol.">
        <title>Mycobacterium talmoniae sp. nov., a slowly growing mycobacterium isolated from human respiratory samples.</title>
        <authorList>
            <person name="Davidson R.M."/>
            <person name="DeGroote M.A."/>
            <person name="Marola J.L."/>
            <person name="Buss S."/>
            <person name="Jones V."/>
            <person name="McNeil M.R."/>
            <person name="Freifeld A.G."/>
            <person name="Elaine Epperson L."/>
            <person name="Hasan N.A."/>
            <person name="Jackson M."/>
            <person name="Iwen P.C."/>
            <person name="Salfinger M."/>
            <person name="Strong M."/>
        </authorList>
    </citation>
    <scope>NUCLEOTIDE SEQUENCE [LARGE SCALE GENOMIC DNA]</scope>
    <source>
        <strain evidence="2 3">ATCC BAA-2683</strain>
    </source>
</reference>
<evidence type="ECO:0000313" key="3">
    <source>
        <dbReference type="Proteomes" id="UP000238296"/>
    </source>
</evidence>
<comment type="caution">
    <text evidence="2">The sequence shown here is derived from an EMBL/GenBank/DDBJ whole genome shotgun (WGS) entry which is preliminary data.</text>
</comment>
<protein>
    <submittedName>
        <fullName evidence="2">Uncharacterized protein</fullName>
    </submittedName>
</protein>
<name>A0A2S8BM18_9MYCO</name>
<proteinExistence type="predicted"/>
<feature type="region of interest" description="Disordered" evidence="1">
    <location>
        <begin position="1"/>
        <end position="21"/>
    </location>
</feature>
<evidence type="ECO:0000256" key="1">
    <source>
        <dbReference type="SAM" id="MobiDB-lite"/>
    </source>
</evidence>
<feature type="compositionally biased region" description="Low complexity" evidence="1">
    <location>
        <begin position="12"/>
        <end position="21"/>
    </location>
</feature>
<gene>
    <name evidence="2" type="ORF">C1Y40_02057</name>
</gene>
<dbReference type="PROSITE" id="PS51257">
    <property type="entry name" value="PROKAR_LIPOPROTEIN"/>
    <property type="match status" value="1"/>
</dbReference>
<sequence>MAQRRHRRGHHSSGAAAGLTGPAAGACLHAVETRPAAESVWTRRRVLLLNSTYEPLTALPLRRASSC</sequence>
<dbReference type="AlphaFoldDB" id="A0A2S8BM18"/>
<dbReference type="EMBL" id="PPEA01000288">
    <property type="protein sequence ID" value="PQM47734.1"/>
    <property type="molecule type" value="Genomic_DNA"/>
</dbReference>
<feature type="compositionally biased region" description="Basic residues" evidence="1">
    <location>
        <begin position="1"/>
        <end position="11"/>
    </location>
</feature>
<evidence type="ECO:0000313" key="2">
    <source>
        <dbReference type="EMBL" id="PQM47734.1"/>
    </source>
</evidence>
<organism evidence="2 3">
    <name type="scientific">Mycobacterium talmoniae</name>
    <dbReference type="NCBI Taxonomy" id="1858794"/>
    <lineage>
        <taxon>Bacteria</taxon>
        <taxon>Bacillati</taxon>
        <taxon>Actinomycetota</taxon>
        <taxon>Actinomycetes</taxon>
        <taxon>Mycobacteriales</taxon>
        <taxon>Mycobacteriaceae</taxon>
        <taxon>Mycobacterium</taxon>
    </lineage>
</organism>